<dbReference type="InterPro" id="IPR051449">
    <property type="entry name" value="ABC-2_transporter_component"/>
</dbReference>
<keyword evidence="3" id="KW-0813">Transport</keyword>
<organism evidence="10">
    <name type="scientific">hydrocarbon metagenome</name>
    <dbReference type="NCBI Taxonomy" id="938273"/>
    <lineage>
        <taxon>unclassified sequences</taxon>
        <taxon>metagenomes</taxon>
        <taxon>ecological metagenomes</taxon>
    </lineage>
</organism>
<feature type="transmembrane region" description="Helical" evidence="8">
    <location>
        <begin position="179"/>
        <end position="202"/>
    </location>
</feature>
<evidence type="ECO:0000313" key="10">
    <source>
        <dbReference type="EMBL" id="KUG23761.1"/>
    </source>
</evidence>
<dbReference type="GO" id="GO:0140359">
    <property type="term" value="F:ABC-type transporter activity"/>
    <property type="evidence" value="ECO:0007669"/>
    <property type="project" value="InterPro"/>
</dbReference>
<dbReference type="PANTHER" id="PTHR30294:SF29">
    <property type="entry name" value="MULTIDRUG ABC TRANSPORTER PERMEASE YBHS-RELATED"/>
    <property type="match status" value="1"/>
</dbReference>
<reference evidence="10" key="1">
    <citation type="journal article" date="2015" name="Proc. Natl. Acad. Sci. U.S.A.">
        <title>Networks of energetic and metabolic interactions define dynamics in microbial communities.</title>
        <authorList>
            <person name="Embree M."/>
            <person name="Liu J.K."/>
            <person name="Al-Bassam M.M."/>
            <person name="Zengler K."/>
        </authorList>
    </citation>
    <scope>NUCLEOTIDE SEQUENCE</scope>
</reference>
<name>A0A0W8FSI3_9ZZZZ</name>
<evidence type="ECO:0000256" key="8">
    <source>
        <dbReference type="SAM" id="Phobius"/>
    </source>
</evidence>
<dbReference type="PROSITE" id="PS51012">
    <property type="entry name" value="ABC_TM2"/>
    <property type="match status" value="1"/>
</dbReference>
<evidence type="ECO:0000256" key="2">
    <source>
        <dbReference type="ARBA" id="ARBA00007783"/>
    </source>
</evidence>
<protein>
    <submittedName>
        <fullName evidence="10">Abc transport system, permease component ybhr</fullName>
    </submittedName>
</protein>
<comment type="subcellular location">
    <subcellularLocation>
        <location evidence="1">Cell membrane</location>
        <topology evidence="1">Multi-pass membrane protein</topology>
    </subcellularLocation>
</comment>
<gene>
    <name evidence="10" type="ORF">ASZ90_006447</name>
</gene>
<evidence type="ECO:0000256" key="7">
    <source>
        <dbReference type="ARBA" id="ARBA00023136"/>
    </source>
</evidence>
<evidence type="ECO:0000256" key="1">
    <source>
        <dbReference type="ARBA" id="ARBA00004651"/>
    </source>
</evidence>
<comment type="caution">
    <text evidence="10">The sequence shown here is derived from an EMBL/GenBank/DDBJ whole genome shotgun (WGS) entry which is preliminary data.</text>
</comment>
<feature type="transmembrane region" description="Helical" evidence="8">
    <location>
        <begin position="25"/>
        <end position="42"/>
    </location>
</feature>
<keyword evidence="6 8" id="KW-1133">Transmembrane helix</keyword>
<feature type="transmembrane region" description="Helical" evidence="8">
    <location>
        <begin position="256"/>
        <end position="279"/>
    </location>
</feature>
<dbReference type="Pfam" id="PF12698">
    <property type="entry name" value="ABC2_membrane_3"/>
    <property type="match status" value="1"/>
</dbReference>
<dbReference type="InterPro" id="IPR013525">
    <property type="entry name" value="ABC2_TM"/>
</dbReference>
<comment type="similarity">
    <text evidence="2">Belongs to the ABC-2 integral membrane protein family.</text>
</comment>
<accession>A0A0W8FSI3</accession>
<evidence type="ECO:0000256" key="6">
    <source>
        <dbReference type="ARBA" id="ARBA00022989"/>
    </source>
</evidence>
<evidence type="ECO:0000256" key="5">
    <source>
        <dbReference type="ARBA" id="ARBA00022692"/>
    </source>
</evidence>
<dbReference type="EMBL" id="LNQE01000888">
    <property type="protein sequence ID" value="KUG23761.1"/>
    <property type="molecule type" value="Genomic_DNA"/>
</dbReference>
<feature type="transmembrane region" description="Helical" evidence="8">
    <location>
        <begin position="345"/>
        <end position="366"/>
    </location>
</feature>
<feature type="transmembrane region" description="Helical" evidence="8">
    <location>
        <begin position="291"/>
        <end position="310"/>
    </location>
</feature>
<dbReference type="GO" id="GO:0005886">
    <property type="term" value="C:plasma membrane"/>
    <property type="evidence" value="ECO:0007669"/>
    <property type="project" value="UniProtKB-SubCell"/>
</dbReference>
<dbReference type="Gene3D" id="3.40.1710.10">
    <property type="entry name" value="abc type-2 transporter like domain"/>
    <property type="match status" value="1"/>
</dbReference>
<sequence>MSWLRIRELVRKDFIQLFSDRRNRALMFIFPFIQMLIFGYVVNYDISNIHMAVLDYSKTQESRALLVNFTGSNLFHITHNTTDERQMTELLLQGKVDMGIKIDKDFASVIRRGQTAPVQILVDGSMSNMASMRVAYTASVLNKFNRKTLRELYPMNMSYGKVDARIRTWYNPNLNSRYFFVPGIVAFLVMITSFILTSIAIIREKEDGTMEQLIVTPLKSYEFIIGKTIPYIILSLFQMFAVTAVAIYWFEIPFKGSLLVLFIATCLFMLSTLGIGLFISTIAATKQQAMMTAFFFVLPFFMLSGFVFPISNMPQVVQWLTYLNPLRFFLVILRNIFLKGVGFEVLWPQFMALTILGAIVFTGAILRFKKRLD</sequence>
<keyword evidence="7 8" id="KW-0472">Membrane</keyword>
<keyword evidence="5 8" id="KW-0812">Transmembrane</keyword>
<proteinExistence type="inferred from homology"/>
<dbReference type="PANTHER" id="PTHR30294">
    <property type="entry name" value="MEMBRANE COMPONENT OF ABC TRANSPORTER YHHJ-RELATED"/>
    <property type="match status" value="1"/>
</dbReference>
<dbReference type="InterPro" id="IPR047817">
    <property type="entry name" value="ABC2_TM_bact-type"/>
</dbReference>
<feature type="transmembrane region" description="Helical" evidence="8">
    <location>
        <begin position="229"/>
        <end position="250"/>
    </location>
</feature>
<feature type="domain" description="ABC transmembrane type-2" evidence="9">
    <location>
        <begin position="134"/>
        <end position="371"/>
    </location>
</feature>
<evidence type="ECO:0000256" key="3">
    <source>
        <dbReference type="ARBA" id="ARBA00022448"/>
    </source>
</evidence>
<dbReference type="AlphaFoldDB" id="A0A0W8FSI3"/>
<evidence type="ECO:0000259" key="9">
    <source>
        <dbReference type="PROSITE" id="PS51012"/>
    </source>
</evidence>
<keyword evidence="4" id="KW-1003">Cell membrane</keyword>
<evidence type="ECO:0000256" key="4">
    <source>
        <dbReference type="ARBA" id="ARBA00022475"/>
    </source>
</evidence>